<gene>
    <name evidence="4" type="ORF">PO878_12505</name>
</gene>
<dbReference type="Pfam" id="PF16655">
    <property type="entry name" value="PhoD_N"/>
    <property type="match status" value="1"/>
</dbReference>
<feature type="domain" description="PhoD-like phosphatase metallophosphatase" evidence="2">
    <location>
        <begin position="118"/>
        <end position="463"/>
    </location>
</feature>
<dbReference type="InterPro" id="IPR029052">
    <property type="entry name" value="Metallo-depent_PP-like"/>
</dbReference>
<feature type="region of interest" description="Disordered" evidence="1">
    <location>
        <begin position="478"/>
        <end position="519"/>
    </location>
</feature>
<dbReference type="InterPro" id="IPR032093">
    <property type="entry name" value="PhoD_N"/>
</dbReference>
<dbReference type="SUPFAM" id="SSF56300">
    <property type="entry name" value="Metallo-dependent phosphatases"/>
    <property type="match status" value="1"/>
</dbReference>
<dbReference type="InterPro" id="IPR018946">
    <property type="entry name" value="PhoD-like_MPP"/>
</dbReference>
<dbReference type="PANTHER" id="PTHR43606:SF2">
    <property type="entry name" value="ALKALINE PHOSPHATASE FAMILY PROTEIN (AFU_ORTHOLOGUE AFUA_5G03860)"/>
    <property type="match status" value="1"/>
</dbReference>
<protein>
    <submittedName>
        <fullName evidence="4">Alkaline phosphatase D family protein</fullName>
    </submittedName>
</protein>
<evidence type="ECO:0000313" key="4">
    <source>
        <dbReference type="EMBL" id="WCO65317.1"/>
    </source>
</evidence>
<feature type="compositionally biased region" description="Pro residues" evidence="1">
    <location>
        <begin position="1"/>
        <end position="10"/>
    </location>
</feature>
<dbReference type="Gene3D" id="2.60.40.380">
    <property type="entry name" value="Purple acid phosphatase-like, N-terminal"/>
    <property type="match status" value="1"/>
</dbReference>
<organism evidence="4 5">
    <name type="scientific">Iamia majanohamensis</name>
    <dbReference type="NCBI Taxonomy" id="467976"/>
    <lineage>
        <taxon>Bacteria</taxon>
        <taxon>Bacillati</taxon>
        <taxon>Actinomycetota</taxon>
        <taxon>Acidimicrobiia</taxon>
        <taxon>Acidimicrobiales</taxon>
        <taxon>Iamiaceae</taxon>
        <taxon>Iamia</taxon>
    </lineage>
</organism>
<dbReference type="RefSeq" id="WP_272734842.1">
    <property type="nucleotide sequence ID" value="NZ_CP116942.1"/>
</dbReference>
<feature type="domain" description="Phospholipase D N-terminal" evidence="3">
    <location>
        <begin position="22"/>
        <end position="106"/>
    </location>
</feature>
<evidence type="ECO:0000259" key="2">
    <source>
        <dbReference type="Pfam" id="PF09423"/>
    </source>
</evidence>
<feature type="region of interest" description="Disordered" evidence="1">
    <location>
        <begin position="1"/>
        <end position="24"/>
    </location>
</feature>
<keyword evidence="5" id="KW-1185">Reference proteome</keyword>
<evidence type="ECO:0000313" key="5">
    <source>
        <dbReference type="Proteomes" id="UP001216390"/>
    </source>
</evidence>
<feature type="compositionally biased region" description="Basic and acidic residues" evidence="1">
    <location>
        <begin position="486"/>
        <end position="495"/>
    </location>
</feature>
<dbReference type="Pfam" id="PF09423">
    <property type="entry name" value="PhoD"/>
    <property type="match status" value="1"/>
</dbReference>
<dbReference type="InterPro" id="IPR038607">
    <property type="entry name" value="PhoD-like_sf"/>
</dbReference>
<dbReference type="AlphaFoldDB" id="A0AAF0BSI6"/>
<feature type="region of interest" description="Disordered" evidence="1">
    <location>
        <begin position="542"/>
        <end position="563"/>
    </location>
</feature>
<dbReference type="PANTHER" id="PTHR43606">
    <property type="entry name" value="PHOSPHATASE, PUTATIVE (AFU_ORTHOLOGUE AFUA_6G08710)-RELATED"/>
    <property type="match status" value="1"/>
</dbReference>
<name>A0AAF0BSI6_9ACTN</name>
<evidence type="ECO:0000259" key="3">
    <source>
        <dbReference type="Pfam" id="PF16655"/>
    </source>
</evidence>
<evidence type="ECO:0000256" key="1">
    <source>
        <dbReference type="SAM" id="MobiDB-lite"/>
    </source>
</evidence>
<reference evidence="4" key="1">
    <citation type="submission" date="2023-01" db="EMBL/GenBank/DDBJ databases">
        <title>The diversity of Class Acidimicrobiia in South China Sea sediment environments and the proposal of Iamia marina sp. nov., a novel species of the genus Iamia.</title>
        <authorList>
            <person name="He Y."/>
            <person name="Tian X."/>
        </authorList>
    </citation>
    <scope>NUCLEOTIDE SEQUENCE</scope>
    <source>
        <strain evidence="4">DSM 19957</strain>
    </source>
</reference>
<dbReference type="KEGG" id="ima:PO878_12505"/>
<accession>A0AAF0BSI6</accession>
<dbReference type="Proteomes" id="UP001216390">
    <property type="component" value="Chromosome"/>
</dbReference>
<sequence length="598" mass="63462">MTPTAPPDAPAPDAGDAATFPHGIASFDPTPTSVLLWTRTERAASVDWVVARDEELTDVVASGTAEVRSDRDCTAVVDVEGLAPGTTHHYAFTVGDARSGVGRTRTLPDGDVARSRVAVVSCANLARAPLTVYRAVAGVEDLDLVLHLGDYIYENAGEKGHIPVDPPHDLVTLEDYRLRYRQARADTDLQQLHARFPMVAIWDDHDVADNTWDGGAKAHDPEQHGPWEPRLEAATTARQEWVPARLRDPDDEGLLWRSVALGDLAEIVLLDARLGGRDEALDSAGGDGDLDSPDRAMLSEEQWAWATERLTDTSRPWSLVCSSVPVSKMHLPMPGSIDLDVGLPEGYTVRDGVGVCTDQWDGYARERERLAEVLGRRGGGAVVLSADVHSSWVFDGPFGADGAPVAGELTGSSVSSTTMGGNLGPGATALAERIGRSMDHVRWVDLDDYGFLVVDVDRERLRGEVWAVDPDDRTATATRRTAWHIGPERGARWTEADDASDDGPAADAADEDPAEDAADVATGGAIGAQEGGEPTRAAVVRGPVALGPPAGGREPDPGPGPGALGKLVRAGLVVGVALALHPVLRAAARGVREARARR</sequence>
<dbReference type="InterPro" id="IPR052900">
    <property type="entry name" value="Phospholipid_Metab_Enz"/>
</dbReference>
<dbReference type="Gene3D" id="3.60.21.70">
    <property type="entry name" value="PhoD-like phosphatase"/>
    <property type="match status" value="1"/>
</dbReference>
<feature type="compositionally biased region" description="Low complexity" evidence="1">
    <location>
        <begin position="11"/>
        <end position="21"/>
    </location>
</feature>
<dbReference type="CDD" id="cd07389">
    <property type="entry name" value="MPP_PhoD"/>
    <property type="match status" value="1"/>
</dbReference>
<proteinExistence type="predicted"/>
<feature type="compositionally biased region" description="Acidic residues" evidence="1">
    <location>
        <begin position="508"/>
        <end position="518"/>
    </location>
</feature>
<dbReference type="EMBL" id="CP116942">
    <property type="protein sequence ID" value="WCO65317.1"/>
    <property type="molecule type" value="Genomic_DNA"/>
</dbReference>